<feature type="region of interest" description="Disordered" evidence="1">
    <location>
        <begin position="1"/>
        <end position="20"/>
    </location>
</feature>
<dbReference type="EMBL" id="JBHFFA010000002">
    <property type="protein sequence ID" value="KAL2643063.1"/>
    <property type="molecule type" value="Genomic_DNA"/>
</dbReference>
<feature type="compositionally biased region" description="Polar residues" evidence="1">
    <location>
        <begin position="1"/>
        <end position="10"/>
    </location>
</feature>
<evidence type="ECO:0000313" key="2">
    <source>
        <dbReference type="EMBL" id="KAL2643063.1"/>
    </source>
</evidence>
<sequence length="115" mass="12635">MCPLGQSPQAKSKGKGSEGNGRIQSRFILLLGLVRKVGGNDIGKTNVLVDSHTVSWGREEEKKEEQDEGSAKVSVLRMTVRSSARALVDEIRWYCCGTADVLAFTDLAINQEKHF</sequence>
<gene>
    <name evidence="2" type="ORF">R1flu_010650</name>
</gene>
<accession>A0ABD1Z5K7</accession>
<organism evidence="2 3">
    <name type="scientific">Riccia fluitans</name>
    <dbReference type="NCBI Taxonomy" id="41844"/>
    <lineage>
        <taxon>Eukaryota</taxon>
        <taxon>Viridiplantae</taxon>
        <taxon>Streptophyta</taxon>
        <taxon>Embryophyta</taxon>
        <taxon>Marchantiophyta</taxon>
        <taxon>Marchantiopsida</taxon>
        <taxon>Marchantiidae</taxon>
        <taxon>Marchantiales</taxon>
        <taxon>Ricciaceae</taxon>
        <taxon>Riccia</taxon>
    </lineage>
</organism>
<proteinExistence type="predicted"/>
<evidence type="ECO:0000313" key="3">
    <source>
        <dbReference type="Proteomes" id="UP001605036"/>
    </source>
</evidence>
<reference evidence="2 3" key="1">
    <citation type="submission" date="2024-09" db="EMBL/GenBank/DDBJ databases">
        <title>Chromosome-scale assembly of Riccia fluitans.</title>
        <authorList>
            <person name="Paukszto L."/>
            <person name="Sawicki J."/>
            <person name="Karawczyk K."/>
            <person name="Piernik-Szablinska J."/>
            <person name="Szczecinska M."/>
            <person name="Mazdziarz M."/>
        </authorList>
    </citation>
    <scope>NUCLEOTIDE SEQUENCE [LARGE SCALE GENOMIC DNA]</scope>
    <source>
        <strain evidence="2">Rf_01</strain>
        <tissue evidence="2">Aerial parts of the thallus</tissue>
    </source>
</reference>
<dbReference type="AlphaFoldDB" id="A0ABD1Z5K7"/>
<name>A0ABD1Z5K7_9MARC</name>
<keyword evidence="3" id="KW-1185">Reference proteome</keyword>
<comment type="caution">
    <text evidence="2">The sequence shown here is derived from an EMBL/GenBank/DDBJ whole genome shotgun (WGS) entry which is preliminary data.</text>
</comment>
<dbReference type="Proteomes" id="UP001605036">
    <property type="component" value="Unassembled WGS sequence"/>
</dbReference>
<evidence type="ECO:0000256" key="1">
    <source>
        <dbReference type="SAM" id="MobiDB-lite"/>
    </source>
</evidence>
<protein>
    <submittedName>
        <fullName evidence="2">Uncharacterized protein</fullName>
    </submittedName>
</protein>